<evidence type="ECO:0000256" key="4">
    <source>
        <dbReference type="ARBA" id="ARBA00022475"/>
    </source>
</evidence>
<dbReference type="Gene3D" id="3.30.70.1430">
    <property type="entry name" value="Multidrug efflux transporter AcrB pore domain"/>
    <property type="match status" value="2"/>
</dbReference>
<feature type="transmembrane region" description="Helical" evidence="8">
    <location>
        <begin position="919"/>
        <end position="939"/>
    </location>
</feature>
<comment type="similarity">
    <text evidence="2">Belongs to the resistance-nodulation-cell division (RND) (TC 2.A.6) family.</text>
</comment>
<feature type="transmembrane region" description="Helical" evidence="8">
    <location>
        <begin position="960"/>
        <end position="979"/>
    </location>
</feature>
<dbReference type="Gene3D" id="3.30.70.1440">
    <property type="entry name" value="Multidrug efflux transporter AcrB pore domain"/>
    <property type="match status" value="1"/>
</dbReference>
<dbReference type="InterPro" id="IPR004763">
    <property type="entry name" value="CusA-like"/>
</dbReference>
<dbReference type="Gene3D" id="3.30.70.1320">
    <property type="entry name" value="Multidrug efflux transporter AcrB pore domain like"/>
    <property type="match status" value="1"/>
</dbReference>
<dbReference type="STRING" id="1384459.GL4_1895"/>
<keyword evidence="10" id="KW-1185">Reference proteome</keyword>
<gene>
    <name evidence="9" type="ORF">GL4_1895</name>
</gene>
<feature type="transmembrane region" description="Helical" evidence="8">
    <location>
        <begin position="361"/>
        <end position="381"/>
    </location>
</feature>
<evidence type="ECO:0000256" key="2">
    <source>
        <dbReference type="ARBA" id="ARBA00010942"/>
    </source>
</evidence>
<feature type="transmembrane region" description="Helical" evidence="8">
    <location>
        <begin position="387"/>
        <end position="412"/>
    </location>
</feature>
<keyword evidence="4" id="KW-1003">Cell membrane</keyword>
<name>A0A0A8K4A0_9HYPH</name>
<dbReference type="AlphaFoldDB" id="A0A0A8K4A0"/>
<dbReference type="OrthoDB" id="9758757at2"/>
<evidence type="ECO:0000256" key="6">
    <source>
        <dbReference type="ARBA" id="ARBA00022989"/>
    </source>
</evidence>
<evidence type="ECO:0000256" key="8">
    <source>
        <dbReference type="SAM" id="Phobius"/>
    </source>
</evidence>
<dbReference type="GO" id="GO:0008324">
    <property type="term" value="F:monoatomic cation transmembrane transporter activity"/>
    <property type="evidence" value="ECO:0007669"/>
    <property type="project" value="InterPro"/>
</dbReference>
<evidence type="ECO:0000256" key="7">
    <source>
        <dbReference type="ARBA" id="ARBA00023136"/>
    </source>
</evidence>
<dbReference type="Gene3D" id="1.20.1640.10">
    <property type="entry name" value="Multidrug efflux transporter AcrB transmembrane domain"/>
    <property type="match status" value="2"/>
</dbReference>
<evidence type="ECO:0000256" key="3">
    <source>
        <dbReference type="ARBA" id="ARBA00022448"/>
    </source>
</evidence>
<dbReference type="GO" id="GO:0005886">
    <property type="term" value="C:plasma membrane"/>
    <property type="evidence" value="ECO:0007669"/>
    <property type="project" value="UniProtKB-SubCell"/>
</dbReference>
<dbReference type="SUPFAM" id="SSF82714">
    <property type="entry name" value="Multidrug efflux transporter AcrB TolC docking domain, DN and DC subdomains"/>
    <property type="match status" value="2"/>
</dbReference>
<dbReference type="InterPro" id="IPR001036">
    <property type="entry name" value="Acrflvin-R"/>
</dbReference>
<dbReference type="Proteomes" id="UP000031643">
    <property type="component" value="Chromosome"/>
</dbReference>
<dbReference type="NCBIfam" id="TIGR00914">
    <property type="entry name" value="2A0601"/>
    <property type="match status" value="1"/>
</dbReference>
<dbReference type="InterPro" id="IPR027463">
    <property type="entry name" value="AcrB_DN_DC_subdom"/>
</dbReference>
<feature type="transmembrane region" description="Helical" evidence="8">
    <location>
        <begin position="338"/>
        <end position="354"/>
    </location>
</feature>
<keyword evidence="6 8" id="KW-1133">Transmembrane helix</keyword>
<dbReference type="Pfam" id="PF00873">
    <property type="entry name" value="ACR_tran"/>
    <property type="match status" value="1"/>
</dbReference>
<reference evidence="9 10" key="1">
    <citation type="submission" date="2014-09" db="EMBL/GenBank/DDBJ databases">
        <title>Genome sequencing of Methyloceanibacter caenitepidi Gela4.</title>
        <authorList>
            <person name="Takeuchi M."/>
            <person name="Susumu S."/>
            <person name="Kamagata Y."/>
            <person name="Oshima K."/>
            <person name="Hattori M."/>
            <person name="Iwasaki W."/>
        </authorList>
    </citation>
    <scope>NUCLEOTIDE SEQUENCE [LARGE SCALE GENOMIC DNA]</scope>
    <source>
        <strain evidence="9 10">Gela4</strain>
    </source>
</reference>
<feature type="transmembrane region" description="Helical" evidence="8">
    <location>
        <begin position="862"/>
        <end position="881"/>
    </location>
</feature>
<dbReference type="RefSeq" id="WP_045366843.1">
    <property type="nucleotide sequence ID" value="NZ_AP014648.1"/>
</dbReference>
<dbReference type="Gene3D" id="3.30.2090.10">
    <property type="entry name" value="Multidrug efflux transporter AcrB TolC docking domain, DN and DC subdomains"/>
    <property type="match status" value="2"/>
</dbReference>
<dbReference type="PANTHER" id="PTHR32063:SF68">
    <property type="entry name" value="PROBALE CATION EFFLUX SYSTEM PROTEIN"/>
    <property type="match status" value="1"/>
</dbReference>
<evidence type="ECO:0000256" key="1">
    <source>
        <dbReference type="ARBA" id="ARBA00004651"/>
    </source>
</evidence>
<feature type="transmembrane region" description="Helical" evidence="8">
    <location>
        <begin position="517"/>
        <end position="546"/>
    </location>
</feature>
<evidence type="ECO:0000256" key="5">
    <source>
        <dbReference type="ARBA" id="ARBA00022692"/>
    </source>
</evidence>
<accession>A0A0A8K4A0</accession>
<keyword evidence="3" id="KW-0813">Transport</keyword>
<keyword evidence="5 8" id="KW-0812">Transmembrane</keyword>
<feature type="transmembrane region" description="Helical" evidence="8">
    <location>
        <begin position="888"/>
        <end position="907"/>
    </location>
</feature>
<feature type="transmembrane region" description="Helical" evidence="8">
    <location>
        <begin position="991"/>
        <end position="1014"/>
    </location>
</feature>
<organism evidence="9 10">
    <name type="scientific">Methyloceanibacter caenitepidi</name>
    <dbReference type="NCBI Taxonomy" id="1384459"/>
    <lineage>
        <taxon>Bacteria</taxon>
        <taxon>Pseudomonadati</taxon>
        <taxon>Pseudomonadota</taxon>
        <taxon>Alphaproteobacteria</taxon>
        <taxon>Hyphomicrobiales</taxon>
        <taxon>Hyphomicrobiaceae</taxon>
        <taxon>Methyloceanibacter</taxon>
    </lineage>
</organism>
<dbReference type="SUPFAM" id="SSF82866">
    <property type="entry name" value="Multidrug efflux transporter AcrB transmembrane domain"/>
    <property type="match status" value="2"/>
</dbReference>
<dbReference type="PRINTS" id="PR00702">
    <property type="entry name" value="ACRIFLAVINRP"/>
</dbReference>
<dbReference type="SUPFAM" id="SSF82693">
    <property type="entry name" value="Multidrug efflux transporter AcrB pore domain, PN1, PN2, PC1 and PC2 subdomains"/>
    <property type="match status" value="2"/>
</dbReference>
<evidence type="ECO:0000313" key="9">
    <source>
        <dbReference type="EMBL" id="BAQ17347.1"/>
    </source>
</evidence>
<dbReference type="HOGENOM" id="CLU_002755_1_2_5"/>
<dbReference type="KEGG" id="mcg:GL4_1895"/>
<comment type="subcellular location">
    <subcellularLocation>
        <location evidence="1">Cell membrane</location>
        <topology evidence="1">Multi-pass membrane protein</topology>
    </subcellularLocation>
</comment>
<dbReference type="EMBL" id="AP014648">
    <property type="protein sequence ID" value="BAQ17347.1"/>
    <property type="molecule type" value="Genomic_DNA"/>
</dbReference>
<dbReference type="PANTHER" id="PTHR32063">
    <property type="match status" value="1"/>
</dbReference>
<feature type="transmembrane region" description="Helical" evidence="8">
    <location>
        <begin position="433"/>
        <end position="457"/>
    </location>
</feature>
<protein>
    <submittedName>
        <fullName evidence="9">Cobalt-zinc-cadmium resistance protein CzcA</fullName>
    </submittedName>
</protein>
<keyword evidence="7 8" id="KW-0472">Membrane</keyword>
<dbReference type="GO" id="GO:0042910">
    <property type="term" value="F:xenobiotic transmembrane transporter activity"/>
    <property type="evidence" value="ECO:0007669"/>
    <property type="project" value="TreeGrafter"/>
</dbReference>
<proteinExistence type="inferred from homology"/>
<sequence length="1054" mass="112592">MLRRLIEFSLTQRVFMLLVYALVAAVGVYAFRTIPIDAFPDISPVQVKMILKAPGMTPEEVETRVITPIEMELLGIPGQTILRSSAKYGVADITLDFEEGTDLYWARQQVAERLAGVRADLPGSVTGGLAPISTPLSDVFMFTIEGGELSLEERRSLLDWTIRPALRTIPGVADVNALGGMVRTFEVAPNSAALADAGLGVSDLAAAIEASNRNDGAGRLSEGEKALVVRSEGAITTPKDLEQIVLKMDGARVLRLGDVATVGIGNLTRYGAVTENGNDEAVQGLVLSLRGADASAIVQAVRERLDELKPSFPPGVTIDVFYDRSDLISSAVGTVTKALLEATVLVVILLVAFLGNLRAAFVVALTLPFAALLTFVMMRLFGMTANLMSLGGLAIAIGLIVDAAVVVVENTVERLQHAKPDSKIPKLNEVYRAASEVATPVTAGIIIICLVFLPLLSLSGLEGKLFGPVALTMIMALSGSLVLSLTLIPVLSSFVLKSGAHAEPWLVRMMTRGYRALLKACLRFPLPVYLLAAAGLAALVVAYGAIGKTFMPTMDEGNVIMQITKHPSINLQASIDGDLSIQRALKEKVPEVERIVARVGSDELGLDPMGLNETDMFLVLKPKDEWRVPDKQWLVEQLRTAMADLPGYEFAFTQPIEMRTAEMLTGSRGDLAVKIFGPDLQVLSDISAKIQSTLRGVPGAAEVSTVANDSVDYMQIAVDRLASGRTGLSVTRLQDELRSVIEGAPVGLVAEPGRRTNIVIRGSETVREDPDIFAMTQFAAGDGGLVRVGDVAQLERVAGPIKISRENASRFAVVQAYVTGRDLVGFVEEAQRAVAEKVQLPQGYRLVWGGQFENQRRAATRLSIVIPIALVLIFGVLFATLRSMRQSLLILANVPFALVGGLLALWLSGEYLSVPASVGFIALLGIAVLNGLVLVSHFNELLANGMAVRDVVYEGAVRRLRPVMMTASIAAFGLVPLLFATGPGSEIQKPLAIVVIGGLVSSTALTLILLPILFRRFGVADLSSRTSDGKLSWTNPFASSRLSAPRTAPTTSPS</sequence>
<feature type="transmembrane region" description="Helical" evidence="8">
    <location>
        <begin position="469"/>
        <end position="496"/>
    </location>
</feature>
<evidence type="ECO:0000313" key="10">
    <source>
        <dbReference type="Proteomes" id="UP000031643"/>
    </source>
</evidence>